<name>A0ACB9BBL2_ARCLA</name>
<dbReference type="EMBL" id="CM042052">
    <property type="protein sequence ID" value="KAI3718060.1"/>
    <property type="molecule type" value="Genomic_DNA"/>
</dbReference>
<proteinExistence type="predicted"/>
<evidence type="ECO:0000313" key="1">
    <source>
        <dbReference type="EMBL" id="KAI3718060.1"/>
    </source>
</evidence>
<gene>
    <name evidence="1" type="ORF">L6452_18906</name>
</gene>
<reference evidence="2" key="1">
    <citation type="journal article" date="2022" name="Mol. Ecol. Resour.">
        <title>The genomes of chicory, endive, great burdock and yacon provide insights into Asteraceae palaeo-polyploidization history and plant inulin production.</title>
        <authorList>
            <person name="Fan W."/>
            <person name="Wang S."/>
            <person name="Wang H."/>
            <person name="Wang A."/>
            <person name="Jiang F."/>
            <person name="Liu H."/>
            <person name="Zhao H."/>
            <person name="Xu D."/>
            <person name="Zhang Y."/>
        </authorList>
    </citation>
    <scope>NUCLEOTIDE SEQUENCE [LARGE SCALE GENOMIC DNA]</scope>
    <source>
        <strain evidence="2">cv. Niubang</strain>
    </source>
</reference>
<comment type="caution">
    <text evidence="1">The sequence shown here is derived from an EMBL/GenBank/DDBJ whole genome shotgun (WGS) entry which is preliminary data.</text>
</comment>
<dbReference type="Proteomes" id="UP001055879">
    <property type="component" value="Linkage Group LG06"/>
</dbReference>
<organism evidence="1 2">
    <name type="scientific">Arctium lappa</name>
    <name type="common">Greater burdock</name>
    <name type="synonym">Lappa major</name>
    <dbReference type="NCBI Taxonomy" id="4217"/>
    <lineage>
        <taxon>Eukaryota</taxon>
        <taxon>Viridiplantae</taxon>
        <taxon>Streptophyta</taxon>
        <taxon>Embryophyta</taxon>
        <taxon>Tracheophyta</taxon>
        <taxon>Spermatophyta</taxon>
        <taxon>Magnoliopsida</taxon>
        <taxon>eudicotyledons</taxon>
        <taxon>Gunneridae</taxon>
        <taxon>Pentapetalae</taxon>
        <taxon>asterids</taxon>
        <taxon>campanulids</taxon>
        <taxon>Asterales</taxon>
        <taxon>Asteraceae</taxon>
        <taxon>Carduoideae</taxon>
        <taxon>Cardueae</taxon>
        <taxon>Arctiinae</taxon>
        <taxon>Arctium</taxon>
    </lineage>
</organism>
<protein>
    <submittedName>
        <fullName evidence="1">Uncharacterized protein</fullName>
    </submittedName>
</protein>
<sequence length="148" mass="16537">MNPPTPQKPYIPSLQSSPPSDHRYSRRLHRTIATVGASIPLLQSSPPSDHRYSRRLHRSPSTTTLQPCSDVSRPVVSSTSSLNSLSLIILYSIKWGFGRDFNLLSFASYVPVAYDKSLFVSSWKSRCDVTAWNRTKSKCDPLIDLGAK</sequence>
<keyword evidence="2" id="KW-1185">Reference proteome</keyword>
<reference evidence="1 2" key="2">
    <citation type="journal article" date="2022" name="Mol. Ecol. Resour.">
        <title>The genomes of chicory, endive, great burdock and yacon provide insights into Asteraceae paleo-polyploidization history and plant inulin production.</title>
        <authorList>
            <person name="Fan W."/>
            <person name="Wang S."/>
            <person name="Wang H."/>
            <person name="Wang A."/>
            <person name="Jiang F."/>
            <person name="Liu H."/>
            <person name="Zhao H."/>
            <person name="Xu D."/>
            <person name="Zhang Y."/>
        </authorList>
    </citation>
    <scope>NUCLEOTIDE SEQUENCE [LARGE SCALE GENOMIC DNA]</scope>
    <source>
        <strain evidence="2">cv. Niubang</strain>
    </source>
</reference>
<evidence type="ECO:0000313" key="2">
    <source>
        <dbReference type="Proteomes" id="UP001055879"/>
    </source>
</evidence>
<accession>A0ACB9BBL2</accession>